<keyword evidence="4" id="KW-1003">Cell membrane</keyword>
<gene>
    <name evidence="14" type="primary">LOC111126443</name>
</gene>
<dbReference type="InterPro" id="IPR011050">
    <property type="entry name" value="Pectin_lyase_fold/virulence"/>
</dbReference>
<dbReference type="InterPro" id="IPR019316">
    <property type="entry name" value="G8_domain"/>
</dbReference>
<sequence>MVNPLLPVQFLQPNVMEEIFRLLTLLLLYNGCTVTESAEVTRIDPFFGSTNGGTRVTLYGSGFAANQFNWGSGNENLGNEVVIVSGTQSYKTEIHKDGCTENQIQFYTPPLPAGKYGFRVKVDGKDVTRICAADSSKCVFETIAWATPTVELVYPRSGKPGTLLTVKGRIITTRYGSNIAESDNGKEEKLLRVYAPQGYKCEMKAPGTDTFYGIGLDSETSVKGYFTCKTTGTYVTNANISFIVEGKYGRSLPVNDVLKYSGNDAIQMFQTYAVITSVSPSSGSTSGGTKIKLTGQFFNNTEKPLRVEVGGKPCTNLKLVSDSEMTCDTPPQPASQPFYTGNRGLLFEAWTSTAKDFATVDEILTLDSSAADYNSSIIDETYFEDNSNKSFVSRLSGIFIPSHNSSYRFFIKCDDYAALYFSETGNPADKQRIANCSKYSTSYSRSEQGSSLMTLTAGKKYYLMIVHGEYTMGAFAQVGVKMFTSPVTNEMCGSANQEKQTVTVSSTVVDEVQTVSLSNFNSLDETYTPAKQKVVVSNIGGNEQITFRLGLYGVFTGPLKASSDATTIEAALNLLPVIAPDTVSITTTAGATSNTFVITFNSAMGEIPLLQTKIDVTGSSLTVTASEEQKGVAGGKNVRFSMKGNISPAFTYGGALSDVQAAVEGLFAVRCPSTFVGGDNKYFQDFENQAEVKPMGEIISYITPFCGRHSIRNPKYVYQAPEKKLGISLTQYGVMCFAYLGPIKPILGVDYKFYDKTTLTTSSATNYLTIANAEASQKWNYVCVNIVDELTKLKPDGSSFEARKLTVYRNDSAIEDLLVDAVIVVRSNLVTDTQEGILSQRLVGSTPGGFPMKTLKVEENAGTYTVTMSPNNCSYEIPLLGLANAQASQTDLVTSTSATFSASTKAGATVSMTTSRTSAASPPVTGPVAVTFEGKTVEIPSTAEEREVRDLLMTIPNIGNLYVKKEGDCAKFTWQITWLSRTGDLPEATVDGSKLKGISPAATIKTDVNGGLWYDPIPGDMLRTYETTPQVIAYVNDIPTRCEGSCGFEWQSASTPTISTISPTSAFSGATLTISGSSFGASTADNTVTIGGVACTVTSASSTQLVCTVGAGTGSHDVEVNVVGVGLASGTFSFTYNTQITGISPSSGSLAGGTLLTVSGSGFSPVAVVTVNTDTCTVVTATTSQIVCLTPAASSPGSAAVTLAQSGTNYVATQQFTYDAALTANIASVSPASSSVTGGGTMVLDGSGFGASQPAGTTLVIGGQPATIISYSDTRVEATLPAQAPGSHAIKFTIGNNGYASISSSTKSITYSLKVTHIFPRSGSLYGGTVVTVTGEGFGNTASHIKASFGSHSCDVVGTVTDTQFKCQIAETGKIHKVDNQGASASFGVGYAWSPMTLDVNVGDFIEWKWFVASGVTGINMGVYQTDTAVATTSSGFSSGPATPSGMYKYQVTKTGDLFYWSDYVDANKQISFRGSIKVASRPQSVEDFALKLGGYEAEYDTASGVADPAASACELTSTISGCTEAPVTGGTAGKFHFSFETCRSPSVSSVSHDQGHAVQDITLAGAGFGSSGCQHKIEMGDFTCSVTSASAGSLVCNVDGSSQPTVGVMKGVQVSVVNRGYALMATPKVPTFVLLPHVSSYSPQEGSLKGGFTLTINGGGFNTDTVVTIDAIACEITSVTYDKITCIAPALSTYSSKALVVKVPSNGNNLEAKCSNPLLSCSIRYAQTATPTVTSVTPDSVSGSSTALTIAGSSFGTTASAVTVSIGGAACSITSLTDNQIQCTVGTVPVGSQDISVVIDEVGKASTTVKVQSEAVLSSITPSSGSTNGGTLVTIAGNGFVANKTTVTIGGNACNLKTVTSTSIECSTPTGTGSAPVAVVSNGVTYSSLSYTYDPSATPSISSISPAAGNPGQTLTILGTGFDSGTVKVAVGETDCIVTSSTSTQIECTLGVSSAGAKAVLVDITGKGVSDSSNQFTYSLALGSISPSSGSLGGGQTVTITGHGFSSKTAVTICGKTCTLDSSASQSETQYVCSTPTNPAGSCDVVATEGSETSTLAGSYTYDGSVTPTISSVSPTHGGTAGGTSLTISGSGFGTNAAAVSVKIGGVTCAIDTITDTTLTCTTGARSGSINTAVALQVATNGIADQANAAFSYLDVWSSPTTWLGGTLPEEGEMVVIKENQTILLDVSTPVLSMLLIQGGKVIFDEKDIELNAKYILITNNGALEIGKEGAPFQHQATITMHGVFRSPELPIYGSKSLGVREGTLDLHGKPKVTWTRLASTANAGSTTITLQQAVDWEVGNLIVLATTGHRHSQEETETRKVAAISADGRTVTLDSALTYTHVRVQETYGTTSVDMAGEVGLLSHNVRFRGYSDPEWVTNITKCEAGFDTGEFATQTCFQGRFGDEMGSDQFGAHILVHAPKPDLDLAIARIEYVEFNHVGQAFRLGRYPIHLHLNGDMKSSYVRGCGLHQTFNRAVNVHKTHNLVVEHNVIYNVMGGSFFLEDGIETGNTFQYNLATFVRATSSLLNDDITPACFWVTNPNNTIRHNAAAGGTHFGFWYRMHEHPDGPSFDPNICPRHVPLGTFENNTAHSMGWFGLWIFQEYHPRKDGSCSTTADHEVAIFKTLTVWNCEKGAEAVNVGALQFHKFIMVHNEKAGYEGKLIKDSPQYDEATSYAVKDSIMVANSPGLTAVTGQKNYCTIGGIVLPYGNGMYGINIEFYNFDRADCNAFTYTKIDGTCSIWCGGYTYRFKQISFNSSPNRGKFDWKWQAVMVDEDGSLTGGAPGSQVTPTTTTLPPSCTTDSNFNKGVAASLCPGSLTFHRVALNKVQPVSLEGQRMIINNTYGADLSEFGTKRISHKPGWIGLLIDGETYRFSWEDGEKITNISYHATFYQFGDVANNVRICQRFERKPDRFSLDGTTFRNSSTTAMVFGTNKNGDWEFSESDMELCFLVSGKTSRRRRRGSGAMPVYTGDVDSDVTAFKCYYTNCVPPPDPDTIPPTCTRPSNATKWSDLATWQTAEAGWGGNLGNGLYGLPKQGDKVKIPKGYWVILDQPIPSFTELVIEGTLELDHGPAKDNDLTIDVTYLYILGGRLIIGCEESAPYEGKASIVLRGDSNTAPYPVTEGPNVGSKVIGVFGGLDLHGKNHTFIWTTLAQTVASGASQITLNDPVDWQVNDEIVITATSYKAWEVEIRKISGVSVDKRTLTLNASLAYKHISMEETLSNGEKYSMRAEVGLLSRNIRIIGAEYPNMFSDSFGARVLVGVTADATRRYTGFARISNVEFYRGGQEGFTATYDPRHALSFIDIPISNIKPCYVKHSSFHHNLGIAIGVYGTNNLEIRDNVIYHTIGSAIHTKSTGTAIRNNLISLNIWPGTYNGRSESQNIYYDGSIDAVKAADTILQGNAISSSERTGYHGDFESCTATETWSDNVFHSNLIAVGIFPIDQVNPPTCWRIANMTVWKNYNFGIYYQSQYEVIMEKLTVVDNNVGIFPMVLGPPALDHLYENKKISISKSLIVGKSSAFDCDNDKMDFSLPYFSLRRMFDKSWNIGTVGRTGISLTVFSSGPNNAPEKPFIGIMAYNAIAGSTTITDTTFANFQTGSSGQCGQDVALSTDPSNDDACHPTTLSGNRKINVGADNMVYYHRPRVSKINPADCVDFDCDGHKKCLVEDTDGSLLGSAGTVVPQSEFEWDGDPRRGLGDYRIPKPLLTGPDGSARTVQEVAKYKGVLRDNTCTYSSSVQSYMCTDYNYKTLTIESLDADTETRRLSPVAVLGWNDNGDGFVDLINGPQDHGWCAGYTCQKRLSTFQAITPIGRNYSLYFTSTAPQHFRMMLLNTPNKDRIRVGSYNSKPNRLDVYVNGVYKLPKNGQLDANLNLILQQATSVNQFNPKVDSDPCGTNYLDRDWQETQVIICGGDEVEIKMSPQIVVGFNVPTMTVDQFFGPNLLSNLATFLGISSDKIRTMQVQSGVSRRKRSTGTNTMYYIEVGNPPCTDINCTSAVSVMSYTDQQALASKIINQYQLGNLSDILNITINGVAVAEALPPTSDPNWATVLSSPNYMNAIRIPEVMEFKTPLTAGTEGNAFPVQPVIQFRESNPTSGDRITLLGASSHPWKVEVSLRTGSGSNPAATLIGNTTVSFVDGYANFSGLGISHSGSGYILDFKIIDPTEATFTLASAAISVAERLLTSAVTYTSPDIYQGSAHTVSLDIRDKTSGVTLPDIAWSGLSWYANVSLLTGLSYSGSLTSTVTKAFNPVSGLVTLNDLQLDTVGMAHVKFIVYSVPAHYSHEVIHELALYPTEAQTVTVTTTSTINVKFDLSFATYGTTQFGAVVMNHFQSRYRYMKMSNLQVSEGSVIVSVTVSGNSTTVLEVTEAMCAAIKDGTTFTYAGTTVKLDKYMTVNGAKYCNSKDEDNKEVKAMMIVGICIAVLLIILIIAAIMVWRLKVYPRTKTHRASFAGRLPGMHSDGDAVYIGKGKGTFFFEDSFYRQDTFNSLRTEKSFLEDCQKPPMNTTFFEKEKGNGGSALSKHF</sequence>
<evidence type="ECO:0000256" key="6">
    <source>
        <dbReference type="ARBA" id="ARBA00022737"/>
    </source>
</evidence>
<evidence type="ECO:0000256" key="7">
    <source>
        <dbReference type="ARBA" id="ARBA00022989"/>
    </source>
</evidence>
<dbReference type="OrthoDB" id="120976at2759"/>
<dbReference type="GO" id="GO:0042995">
    <property type="term" value="C:cell projection"/>
    <property type="evidence" value="ECO:0007669"/>
    <property type="project" value="UniProtKB-SubCell"/>
</dbReference>
<dbReference type="GO" id="GO:0005886">
    <property type="term" value="C:plasma membrane"/>
    <property type="evidence" value="ECO:0007669"/>
    <property type="project" value="UniProtKB-SubCell"/>
</dbReference>
<dbReference type="InterPro" id="IPR006626">
    <property type="entry name" value="PbH1"/>
</dbReference>
<feature type="transmembrane region" description="Helical" evidence="10">
    <location>
        <begin position="4415"/>
        <end position="4440"/>
    </location>
</feature>
<dbReference type="Pfam" id="PF24606">
    <property type="entry name" value="CEMIP_beta-hel"/>
    <property type="match status" value="2"/>
</dbReference>
<dbReference type="InterPro" id="IPR014756">
    <property type="entry name" value="Ig_E-set"/>
</dbReference>
<dbReference type="FunFam" id="2.160.20.10:FF:000070">
    <property type="entry name" value="PKHD1 like 1"/>
    <property type="match status" value="1"/>
</dbReference>
<evidence type="ECO:0000256" key="8">
    <source>
        <dbReference type="ARBA" id="ARBA00023180"/>
    </source>
</evidence>
<evidence type="ECO:0000256" key="4">
    <source>
        <dbReference type="ARBA" id="ARBA00022475"/>
    </source>
</evidence>
<accession>A0A8B8DFA2</accession>
<feature type="domain" description="G8" evidence="11">
    <location>
        <begin position="3022"/>
        <end position="3156"/>
    </location>
</feature>
<organism evidence="13 14">
    <name type="scientific">Crassostrea virginica</name>
    <name type="common">Eastern oyster</name>
    <dbReference type="NCBI Taxonomy" id="6565"/>
    <lineage>
        <taxon>Eukaryota</taxon>
        <taxon>Metazoa</taxon>
        <taxon>Spiralia</taxon>
        <taxon>Lophotrochozoa</taxon>
        <taxon>Mollusca</taxon>
        <taxon>Bivalvia</taxon>
        <taxon>Autobranchia</taxon>
        <taxon>Pteriomorphia</taxon>
        <taxon>Ostreida</taxon>
        <taxon>Ostreoidea</taxon>
        <taxon>Ostreidae</taxon>
        <taxon>Crassostrea</taxon>
    </lineage>
</organism>
<dbReference type="SMART" id="SM00429">
    <property type="entry name" value="IPT"/>
    <property type="match status" value="12"/>
</dbReference>
<evidence type="ECO:0000256" key="10">
    <source>
        <dbReference type="SAM" id="Phobius"/>
    </source>
</evidence>
<evidence type="ECO:0000313" key="13">
    <source>
        <dbReference type="Proteomes" id="UP000694844"/>
    </source>
</evidence>
<keyword evidence="10" id="KW-0472">Membrane</keyword>
<feature type="domain" description="PA14" evidence="12">
    <location>
        <begin position="340"/>
        <end position="495"/>
    </location>
</feature>
<dbReference type="InterPro" id="IPR037524">
    <property type="entry name" value="PA14/GLEYA"/>
</dbReference>
<evidence type="ECO:0000256" key="5">
    <source>
        <dbReference type="ARBA" id="ARBA00022729"/>
    </source>
</evidence>
<dbReference type="PANTHER" id="PTHR46769:SF2">
    <property type="entry name" value="FIBROCYSTIN-L ISOFORM 2 PRECURSOR-RELATED"/>
    <property type="match status" value="1"/>
</dbReference>
<name>A0A8B8DFA2_CRAVI</name>
<protein>
    <submittedName>
        <fullName evidence="14">Fibrocystin-L-like isoform X1</fullName>
    </submittedName>
</protein>
<dbReference type="InterPro" id="IPR002909">
    <property type="entry name" value="IPT_dom"/>
</dbReference>
<evidence type="ECO:0000256" key="2">
    <source>
        <dbReference type="ARBA" id="ARBA00004236"/>
    </source>
</evidence>
<dbReference type="PROSITE" id="PS51820">
    <property type="entry name" value="PA14"/>
    <property type="match status" value="1"/>
</dbReference>
<dbReference type="SUPFAM" id="SSF51126">
    <property type="entry name" value="Pectin lyase-like"/>
    <property type="match status" value="2"/>
</dbReference>
<dbReference type="PANTHER" id="PTHR46769">
    <property type="entry name" value="POLYCYSTIC KIDNEY AND HEPATIC DISEASE 1 (AUTOSOMAL RECESSIVE)-LIKE 1"/>
    <property type="match status" value="1"/>
</dbReference>
<dbReference type="Pfam" id="PF01833">
    <property type="entry name" value="TIG"/>
    <property type="match status" value="13"/>
</dbReference>
<keyword evidence="5" id="KW-0732">Signal</keyword>
<keyword evidence="7 10" id="KW-1133">Transmembrane helix</keyword>
<dbReference type="KEGG" id="cvn:111126443"/>
<dbReference type="Pfam" id="PF10162">
    <property type="entry name" value="G8"/>
    <property type="match status" value="2"/>
</dbReference>
<evidence type="ECO:0000259" key="11">
    <source>
        <dbReference type="PROSITE" id="PS51484"/>
    </source>
</evidence>
<keyword evidence="9" id="KW-0966">Cell projection</keyword>
<keyword evidence="6" id="KW-0677">Repeat</keyword>
<comment type="subcellular location">
    <subcellularLocation>
        <location evidence="2">Cell membrane</location>
    </subcellularLocation>
    <subcellularLocation>
        <location evidence="3">Cell projection</location>
    </subcellularLocation>
    <subcellularLocation>
        <location evidence="1">Membrane</location>
        <topology evidence="1">Single-pass membrane protein</topology>
    </subcellularLocation>
</comment>
<dbReference type="PROSITE" id="PS51484">
    <property type="entry name" value="G8"/>
    <property type="match status" value="2"/>
</dbReference>
<dbReference type="CDD" id="cd00102">
    <property type="entry name" value="IPT"/>
    <property type="match status" value="1"/>
</dbReference>
<evidence type="ECO:0000256" key="1">
    <source>
        <dbReference type="ARBA" id="ARBA00004167"/>
    </source>
</evidence>
<evidence type="ECO:0000256" key="3">
    <source>
        <dbReference type="ARBA" id="ARBA00004316"/>
    </source>
</evidence>
<dbReference type="FunFam" id="2.60.40.10:FF:000616">
    <property type="entry name" value="PKHD1 like 1"/>
    <property type="match status" value="1"/>
</dbReference>
<evidence type="ECO:0000313" key="14">
    <source>
        <dbReference type="RefSeq" id="XP_022326807.1"/>
    </source>
</evidence>
<dbReference type="RefSeq" id="XP_022326807.1">
    <property type="nucleotide sequence ID" value="XM_022471099.1"/>
</dbReference>
<proteinExistence type="predicted"/>
<keyword evidence="13" id="KW-1185">Reference proteome</keyword>
<keyword evidence="8" id="KW-0325">Glycoprotein</keyword>
<dbReference type="InterPro" id="IPR052387">
    <property type="entry name" value="Fibrocystin"/>
</dbReference>
<dbReference type="InterPro" id="IPR055401">
    <property type="entry name" value="CEMIP_beta-hel_dom"/>
</dbReference>
<reference evidence="14" key="1">
    <citation type="submission" date="2025-08" db="UniProtKB">
        <authorList>
            <consortium name="RefSeq"/>
        </authorList>
    </citation>
    <scope>IDENTIFICATION</scope>
    <source>
        <tissue evidence="14">Whole sample</tissue>
    </source>
</reference>
<dbReference type="GeneID" id="111126443"/>
<dbReference type="CDD" id="cd00603">
    <property type="entry name" value="IPT_PCSR"/>
    <property type="match status" value="8"/>
</dbReference>
<dbReference type="Gene3D" id="2.60.40.10">
    <property type="entry name" value="Immunoglobulins"/>
    <property type="match status" value="13"/>
</dbReference>
<dbReference type="SUPFAM" id="SSF81296">
    <property type="entry name" value="E set domains"/>
    <property type="match status" value="13"/>
</dbReference>
<dbReference type="SMART" id="SM01225">
    <property type="entry name" value="G8"/>
    <property type="match status" value="2"/>
</dbReference>
<evidence type="ECO:0000259" key="12">
    <source>
        <dbReference type="PROSITE" id="PS51820"/>
    </source>
</evidence>
<dbReference type="SMART" id="SM00710">
    <property type="entry name" value="PbH1"/>
    <property type="match status" value="9"/>
</dbReference>
<feature type="domain" description="G8" evidence="11">
    <location>
        <begin position="2162"/>
        <end position="2281"/>
    </location>
</feature>
<dbReference type="Proteomes" id="UP000694844">
    <property type="component" value="Chromosome 3"/>
</dbReference>
<evidence type="ECO:0000256" key="9">
    <source>
        <dbReference type="ARBA" id="ARBA00023273"/>
    </source>
</evidence>
<keyword evidence="10" id="KW-0812">Transmembrane</keyword>
<dbReference type="InterPro" id="IPR013783">
    <property type="entry name" value="Ig-like_fold"/>
</dbReference>